<dbReference type="OrthoDB" id="9792792at2"/>
<dbReference type="FunFam" id="3.40.1390.30:FF:000001">
    <property type="entry name" value="GTP cyclohydrolase 1 type 2"/>
    <property type="match status" value="1"/>
</dbReference>
<dbReference type="FunFam" id="3.30.70.120:FF:000006">
    <property type="entry name" value="GTP cyclohydrolase 1 type 2 homolog"/>
    <property type="match status" value="1"/>
</dbReference>
<dbReference type="AlphaFoldDB" id="A0A4R1PTB5"/>
<dbReference type="PIRSF" id="PIRSF037489">
    <property type="entry name" value="UCP037489_NIF3_YqfO"/>
    <property type="match status" value="1"/>
</dbReference>
<dbReference type="GO" id="GO:0046872">
    <property type="term" value="F:metal ion binding"/>
    <property type="evidence" value="ECO:0007669"/>
    <property type="project" value="UniProtKB-UniRule"/>
</dbReference>
<evidence type="ECO:0000256" key="2">
    <source>
        <dbReference type="ARBA" id="ARBA00022112"/>
    </source>
</evidence>
<dbReference type="EMBL" id="SLUI01000014">
    <property type="protein sequence ID" value="TCL35012.1"/>
    <property type="molecule type" value="Genomic_DNA"/>
</dbReference>
<proteinExistence type="inferred from homology"/>
<dbReference type="RefSeq" id="WP_132082728.1">
    <property type="nucleotide sequence ID" value="NZ_SLUI01000014.1"/>
</dbReference>
<feature type="binding site" evidence="5">
    <location>
        <position position="105"/>
    </location>
    <ligand>
        <name>a divalent metal cation</name>
        <dbReference type="ChEBI" id="CHEBI:60240"/>
        <label>1</label>
    </ligand>
</feature>
<evidence type="ECO:0000256" key="4">
    <source>
        <dbReference type="PIRNR" id="PIRNR037489"/>
    </source>
</evidence>
<feature type="binding site" evidence="5">
    <location>
        <position position="332"/>
    </location>
    <ligand>
        <name>a divalent metal cation</name>
        <dbReference type="ChEBI" id="CHEBI:60240"/>
        <label>1</label>
    </ligand>
</feature>
<evidence type="ECO:0000313" key="6">
    <source>
        <dbReference type="EMBL" id="TCL35012.1"/>
    </source>
</evidence>
<feature type="binding site" evidence="5">
    <location>
        <position position="67"/>
    </location>
    <ligand>
        <name>a divalent metal cation</name>
        <dbReference type="ChEBI" id="CHEBI:60240"/>
        <label>1</label>
    </ligand>
</feature>
<comment type="similarity">
    <text evidence="1 4">Belongs to the GTP cyclohydrolase I type 2/NIF3 family.</text>
</comment>
<feature type="binding site" evidence="5">
    <location>
        <position position="336"/>
    </location>
    <ligand>
        <name>a divalent metal cation</name>
        <dbReference type="ChEBI" id="CHEBI:60240"/>
        <label>1</label>
    </ligand>
</feature>
<dbReference type="InterPro" id="IPR017221">
    <property type="entry name" value="DUF34/NIF3_bac"/>
</dbReference>
<dbReference type="InterPro" id="IPR015867">
    <property type="entry name" value="N-reg_PII/ATP_PRibTrfase_C"/>
</dbReference>
<evidence type="ECO:0000256" key="5">
    <source>
        <dbReference type="PIRSR" id="PIRSR602678-1"/>
    </source>
</evidence>
<dbReference type="NCBIfam" id="TIGR00486">
    <property type="entry name" value="YbgI_SA1388"/>
    <property type="match status" value="1"/>
</dbReference>
<sequence length="373" mass="40259">MSISCKLIMEAMEKLAPTALAEKWDNVGLLIGSPEQEVNKVLVTLDVTLPVVRYAAEHGYELIISHHPVIFKSLSSIRTDTPQGEMLAVLLQHSIAVYCTHTNLDIAAGGVNDALAACLQLQALKPLQVTAEEKFVKLVVFAPVTHMETVREAICQAGAGHIGNYSHCTFQTAGMGTFLPLAGTKPFIGEQGRMEYVQECRLETIFPESLSKQVVAAMIQSHPYEEVAYDLYSLANNGIRQGLGRLGRLSHPRNFTDFIEYVKSALGVGQVTVAGNVDNKMIEKVAICGGSGASLINCSIAVGADVLITGDIKYHEAQEAAAKGLIVVDAGHFATEQPVLAVLTAYLQACSETADWHITIQSDAVNQDIFQCY</sequence>
<feature type="binding site" evidence="5">
    <location>
        <position position="66"/>
    </location>
    <ligand>
        <name>a divalent metal cation</name>
        <dbReference type="ChEBI" id="CHEBI:60240"/>
        <label>1</label>
    </ligand>
</feature>
<dbReference type="InterPro" id="IPR002678">
    <property type="entry name" value="DUF34/NIF3"/>
</dbReference>
<dbReference type="Proteomes" id="UP000295063">
    <property type="component" value="Unassembled WGS sequence"/>
</dbReference>
<reference evidence="6 7" key="1">
    <citation type="submission" date="2019-03" db="EMBL/GenBank/DDBJ databases">
        <title>Genomic Encyclopedia of Type Strains, Phase IV (KMG-IV): sequencing the most valuable type-strain genomes for metagenomic binning, comparative biology and taxonomic classification.</title>
        <authorList>
            <person name="Goeker M."/>
        </authorList>
    </citation>
    <scope>NUCLEOTIDE SEQUENCE [LARGE SCALE GENOMIC DNA]</scope>
    <source>
        <strain evidence="6 7">DSM 15969</strain>
    </source>
</reference>
<gene>
    <name evidence="6" type="ORF">EV210_11428</name>
</gene>
<dbReference type="GO" id="GO:0005737">
    <property type="term" value="C:cytoplasm"/>
    <property type="evidence" value="ECO:0007669"/>
    <property type="project" value="TreeGrafter"/>
</dbReference>
<accession>A0A4R1PTB5</accession>
<comment type="caution">
    <text evidence="6">The sequence shown here is derived from an EMBL/GenBank/DDBJ whole genome shotgun (WGS) entry which is preliminary data.</text>
</comment>
<protein>
    <recommendedName>
        <fullName evidence="2 4">GTP cyclohydrolase 1 type 2 homolog</fullName>
    </recommendedName>
</protein>
<keyword evidence="7" id="KW-1185">Reference proteome</keyword>
<evidence type="ECO:0000256" key="1">
    <source>
        <dbReference type="ARBA" id="ARBA00006964"/>
    </source>
</evidence>
<dbReference type="SUPFAM" id="SSF102705">
    <property type="entry name" value="NIF3 (NGG1p interacting factor 3)-like"/>
    <property type="match status" value="1"/>
</dbReference>
<evidence type="ECO:0000313" key="7">
    <source>
        <dbReference type="Proteomes" id="UP000295063"/>
    </source>
</evidence>
<evidence type="ECO:0000256" key="3">
    <source>
        <dbReference type="ARBA" id="ARBA00022723"/>
    </source>
</evidence>
<dbReference type="Gene3D" id="3.30.70.120">
    <property type="match status" value="1"/>
</dbReference>
<dbReference type="PANTHER" id="PTHR13799">
    <property type="entry name" value="NGG1 INTERACTING FACTOR 3"/>
    <property type="match status" value="1"/>
</dbReference>
<organism evidence="6 7">
    <name type="scientific">Anaerospora hongkongensis</name>
    <dbReference type="NCBI Taxonomy" id="244830"/>
    <lineage>
        <taxon>Bacteria</taxon>
        <taxon>Bacillati</taxon>
        <taxon>Bacillota</taxon>
        <taxon>Negativicutes</taxon>
        <taxon>Selenomonadales</taxon>
        <taxon>Sporomusaceae</taxon>
        <taxon>Anaerospora</taxon>
    </lineage>
</organism>
<keyword evidence="3 4" id="KW-0479">Metal-binding</keyword>
<dbReference type="Pfam" id="PF01784">
    <property type="entry name" value="DUF34_NIF3"/>
    <property type="match status" value="1"/>
</dbReference>
<dbReference type="Gene3D" id="3.40.1390.30">
    <property type="entry name" value="NIF3 (NGG1p interacting factor 3)-like"/>
    <property type="match status" value="1"/>
</dbReference>
<name>A0A4R1PTB5_9FIRM</name>
<dbReference type="InterPro" id="IPR036069">
    <property type="entry name" value="DUF34/NIF3_sf"/>
</dbReference>
<dbReference type="PANTHER" id="PTHR13799:SF14">
    <property type="entry name" value="GTP CYCLOHYDROLASE 1 TYPE 2 HOMOLOG"/>
    <property type="match status" value="1"/>
</dbReference>